<name>A0ACC2K9R8_PERAE</name>
<proteinExistence type="predicted"/>
<dbReference type="Proteomes" id="UP001234297">
    <property type="component" value="Chromosome 4"/>
</dbReference>
<sequence>MGVYRYLLEGEQVVAAFRAQYNIPADVKVRLDNPEDPTDGLIFHNGWMSFWLVTVVEGGVRVLGISLGVSDIEDVYDLCKSVDRNSYYLRIRSSRAGFVTVLEDSYQYAGDDRIFVKRECEFSESETRRSLWILRSLGTPPSKGRDLFGFPSSSVFIPAGLTSLFAAWIFAREDRQPRDTTR</sequence>
<gene>
    <name evidence="1" type="ORF">MRB53_014026</name>
</gene>
<organism evidence="1 2">
    <name type="scientific">Persea americana</name>
    <name type="common">Avocado</name>
    <dbReference type="NCBI Taxonomy" id="3435"/>
    <lineage>
        <taxon>Eukaryota</taxon>
        <taxon>Viridiplantae</taxon>
        <taxon>Streptophyta</taxon>
        <taxon>Embryophyta</taxon>
        <taxon>Tracheophyta</taxon>
        <taxon>Spermatophyta</taxon>
        <taxon>Magnoliopsida</taxon>
        <taxon>Magnoliidae</taxon>
        <taxon>Laurales</taxon>
        <taxon>Lauraceae</taxon>
        <taxon>Persea</taxon>
    </lineage>
</organism>
<reference evidence="1 2" key="1">
    <citation type="journal article" date="2022" name="Hortic Res">
        <title>A haplotype resolved chromosomal level avocado genome allows analysis of novel avocado genes.</title>
        <authorList>
            <person name="Nath O."/>
            <person name="Fletcher S.J."/>
            <person name="Hayward A."/>
            <person name="Shaw L.M."/>
            <person name="Masouleh A.K."/>
            <person name="Furtado A."/>
            <person name="Henry R.J."/>
            <person name="Mitter N."/>
        </authorList>
    </citation>
    <scope>NUCLEOTIDE SEQUENCE [LARGE SCALE GENOMIC DNA]</scope>
    <source>
        <strain evidence="2">cv. Hass</strain>
    </source>
</reference>
<evidence type="ECO:0000313" key="2">
    <source>
        <dbReference type="Proteomes" id="UP001234297"/>
    </source>
</evidence>
<evidence type="ECO:0000313" key="1">
    <source>
        <dbReference type="EMBL" id="KAJ8617840.1"/>
    </source>
</evidence>
<comment type="caution">
    <text evidence="1">The sequence shown here is derived from an EMBL/GenBank/DDBJ whole genome shotgun (WGS) entry which is preliminary data.</text>
</comment>
<accession>A0ACC2K9R8</accession>
<keyword evidence="2" id="KW-1185">Reference proteome</keyword>
<dbReference type="EMBL" id="CM056812">
    <property type="protein sequence ID" value="KAJ8617840.1"/>
    <property type="molecule type" value="Genomic_DNA"/>
</dbReference>
<protein>
    <submittedName>
        <fullName evidence="1">Uncharacterized protein</fullName>
    </submittedName>
</protein>